<dbReference type="InterPro" id="IPR046740">
    <property type="entry name" value="DUF6790"/>
</dbReference>
<keyword evidence="1" id="KW-0812">Transmembrane</keyword>
<reference evidence="2" key="1">
    <citation type="submission" date="2020-05" db="EMBL/GenBank/DDBJ databases">
        <authorList>
            <person name="Chiriac C."/>
            <person name="Salcher M."/>
            <person name="Ghai R."/>
            <person name="Kavagutti S V."/>
        </authorList>
    </citation>
    <scope>NUCLEOTIDE SEQUENCE</scope>
</reference>
<feature type="transmembrane region" description="Helical" evidence="1">
    <location>
        <begin position="134"/>
        <end position="153"/>
    </location>
</feature>
<keyword evidence="1" id="KW-0472">Membrane</keyword>
<keyword evidence="1" id="KW-1133">Transmembrane helix</keyword>
<feature type="transmembrane region" description="Helical" evidence="1">
    <location>
        <begin position="101"/>
        <end position="122"/>
    </location>
</feature>
<evidence type="ECO:0000313" key="2">
    <source>
        <dbReference type="EMBL" id="CAB4346426.1"/>
    </source>
</evidence>
<dbReference type="Pfam" id="PF20589">
    <property type="entry name" value="DUF6790"/>
    <property type="match status" value="1"/>
</dbReference>
<protein>
    <submittedName>
        <fullName evidence="2">Unannotated protein</fullName>
    </submittedName>
</protein>
<name>A0A6J5ZYT3_9ZZZZ</name>
<sequence length="158" mass="17245">MGKSSSLILPGLFILAWIFALAGQSPPGDVPGELTDITYLRWMLYMAGWVFLSSSIMHTVFAKKMAESIGWVTNGFQLEIGFVCLGLGLGSLYASQHGKEAWIAISLPIITFLLLAGVNHLVEIVRKKNYAPNNTMILIWDFGMPISIAALLLSSNTI</sequence>
<feature type="transmembrane region" description="Helical" evidence="1">
    <location>
        <begin position="42"/>
        <end position="62"/>
    </location>
</feature>
<feature type="transmembrane region" description="Helical" evidence="1">
    <location>
        <begin position="74"/>
        <end position="95"/>
    </location>
</feature>
<gene>
    <name evidence="2" type="ORF">UFOPK3522_01360</name>
</gene>
<accession>A0A6J5ZYT3</accession>
<dbReference type="EMBL" id="CAESAO010000144">
    <property type="protein sequence ID" value="CAB4346426.1"/>
    <property type="molecule type" value="Genomic_DNA"/>
</dbReference>
<proteinExistence type="predicted"/>
<dbReference type="AlphaFoldDB" id="A0A6J5ZYT3"/>
<evidence type="ECO:0000256" key="1">
    <source>
        <dbReference type="SAM" id="Phobius"/>
    </source>
</evidence>
<organism evidence="2">
    <name type="scientific">freshwater metagenome</name>
    <dbReference type="NCBI Taxonomy" id="449393"/>
    <lineage>
        <taxon>unclassified sequences</taxon>
        <taxon>metagenomes</taxon>
        <taxon>ecological metagenomes</taxon>
    </lineage>
</organism>